<keyword evidence="4 6" id="KW-1133">Transmembrane helix</keyword>
<protein>
    <submittedName>
        <fullName evidence="8">DUF3817 domain-containing protein</fullName>
    </submittedName>
</protein>
<gene>
    <name evidence="8" type="ORF">DWQ67_07485</name>
</gene>
<organism evidence="8 9">
    <name type="scientific">Galactobacter caseinivorans</name>
    <dbReference type="NCBI Taxonomy" id="2676123"/>
    <lineage>
        <taxon>Bacteria</taxon>
        <taxon>Bacillati</taxon>
        <taxon>Actinomycetota</taxon>
        <taxon>Actinomycetes</taxon>
        <taxon>Micrococcales</taxon>
        <taxon>Micrococcaceae</taxon>
        <taxon>Galactobacter</taxon>
    </lineage>
</organism>
<feature type="transmembrane region" description="Helical" evidence="6">
    <location>
        <begin position="137"/>
        <end position="158"/>
    </location>
</feature>
<dbReference type="PANTHER" id="PTHR40077">
    <property type="entry name" value="MEMBRANE PROTEIN-RELATED"/>
    <property type="match status" value="1"/>
</dbReference>
<evidence type="ECO:0000256" key="3">
    <source>
        <dbReference type="ARBA" id="ARBA00022692"/>
    </source>
</evidence>
<keyword evidence="3 6" id="KW-0812">Transmembrane</keyword>
<dbReference type="PANTHER" id="PTHR40077:SF1">
    <property type="entry name" value="MEMBRANE PROTEIN"/>
    <property type="match status" value="1"/>
</dbReference>
<evidence type="ECO:0000256" key="1">
    <source>
        <dbReference type="ARBA" id="ARBA00004651"/>
    </source>
</evidence>
<feature type="transmembrane region" description="Helical" evidence="6">
    <location>
        <begin position="20"/>
        <end position="40"/>
    </location>
</feature>
<dbReference type="NCBIfam" id="TIGR03954">
    <property type="entry name" value="integ_memb_HG"/>
    <property type="match status" value="1"/>
</dbReference>
<reference evidence="8 9" key="1">
    <citation type="submission" date="2018-07" db="EMBL/GenBank/DDBJ databases">
        <title>Arthrobacter sp. nov., isolated from raw cow's milk with high bacterial count.</title>
        <authorList>
            <person name="Hahne J."/>
            <person name="Isele D."/>
            <person name="Lipski A."/>
        </authorList>
    </citation>
    <scope>NUCLEOTIDE SEQUENCE [LARGE SCALE GENOMIC DNA]</scope>
    <source>
        <strain evidence="8 9">JZ R-183</strain>
    </source>
</reference>
<keyword evidence="9" id="KW-1185">Reference proteome</keyword>
<evidence type="ECO:0000259" key="7">
    <source>
        <dbReference type="Pfam" id="PF12823"/>
    </source>
</evidence>
<accession>A0A496PIK6</accession>
<dbReference type="Proteomes" id="UP000273119">
    <property type="component" value="Unassembled WGS sequence"/>
</dbReference>
<dbReference type="Pfam" id="PF12823">
    <property type="entry name" value="DUF3817"/>
    <property type="match status" value="1"/>
</dbReference>
<evidence type="ECO:0000256" key="5">
    <source>
        <dbReference type="ARBA" id="ARBA00023136"/>
    </source>
</evidence>
<name>A0A496PIK6_9MICC</name>
<evidence type="ECO:0000313" key="9">
    <source>
        <dbReference type="Proteomes" id="UP000273119"/>
    </source>
</evidence>
<feature type="transmembrane region" description="Helical" evidence="6">
    <location>
        <begin position="79"/>
        <end position="98"/>
    </location>
</feature>
<evidence type="ECO:0000256" key="6">
    <source>
        <dbReference type="SAM" id="Phobius"/>
    </source>
</evidence>
<comment type="caution">
    <text evidence="8">The sequence shown here is derived from an EMBL/GenBank/DDBJ whole genome shotgun (WGS) entry which is preliminary data.</text>
</comment>
<keyword evidence="2" id="KW-1003">Cell membrane</keyword>
<dbReference type="RefSeq" id="WP_121484986.1">
    <property type="nucleotide sequence ID" value="NZ_QQXL01000004.1"/>
</dbReference>
<dbReference type="AlphaFoldDB" id="A0A496PIK6"/>
<evidence type="ECO:0000256" key="4">
    <source>
        <dbReference type="ARBA" id="ARBA00022989"/>
    </source>
</evidence>
<proteinExistence type="predicted"/>
<dbReference type="GO" id="GO:0005886">
    <property type="term" value="C:plasma membrane"/>
    <property type="evidence" value="ECO:0007669"/>
    <property type="project" value="UniProtKB-SubCell"/>
</dbReference>
<evidence type="ECO:0000256" key="2">
    <source>
        <dbReference type="ARBA" id="ARBA00022475"/>
    </source>
</evidence>
<dbReference type="InterPro" id="IPR023845">
    <property type="entry name" value="DUF3817_TM"/>
</dbReference>
<evidence type="ECO:0000313" key="8">
    <source>
        <dbReference type="EMBL" id="RKW70333.1"/>
    </source>
</evidence>
<dbReference type="EMBL" id="QQXL01000004">
    <property type="protein sequence ID" value="RKW70333.1"/>
    <property type="molecule type" value="Genomic_DNA"/>
</dbReference>
<sequence length="164" mass="17583">MPTPAPAQSAPAALSPKRLYGFLALAEMVTWALLILGMVLKYSGVSQAFVPVFGMIHGIVFVAYCVVTVFVWIDGRWSLGRGLLGLASAIIPFCTYPFERSMDRRGLLGAQWRLRAGGEAPSSLPEKLQAWALRNPWLAVVLGVVLVAAVVTVLLILGPPVPKG</sequence>
<feature type="domain" description="DUF3817" evidence="7">
    <location>
        <begin position="19"/>
        <end position="104"/>
    </location>
</feature>
<feature type="transmembrane region" description="Helical" evidence="6">
    <location>
        <begin position="52"/>
        <end position="73"/>
    </location>
</feature>
<comment type="subcellular location">
    <subcellularLocation>
        <location evidence="1">Cell membrane</location>
        <topology evidence="1">Multi-pass membrane protein</topology>
    </subcellularLocation>
</comment>
<keyword evidence="5 6" id="KW-0472">Membrane</keyword>